<reference evidence="1 2" key="1">
    <citation type="submission" date="2019-10" db="EMBL/GenBank/DDBJ databases">
        <authorList>
            <person name="Karimi E."/>
        </authorList>
    </citation>
    <scope>NUCLEOTIDE SEQUENCE [LARGE SCALE GENOMIC DNA]</scope>
    <source>
        <strain evidence="1">Acinetobacter sp. 8BE</strain>
    </source>
</reference>
<organism evidence="1 2">
    <name type="scientific">Acinetobacter proteolyticus</name>
    <dbReference type="NCBI Taxonomy" id="1776741"/>
    <lineage>
        <taxon>Bacteria</taxon>
        <taxon>Pseudomonadati</taxon>
        <taxon>Pseudomonadota</taxon>
        <taxon>Gammaproteobacteria</taxon>
        <taxon>Moraxellales</taxon>
        <taxon>Moraxellaceae</taxon>
        <taxon>Acinetobacter</taxon>
    </lineage>
</organism>
<gene>
    <name evidence="1" type="ORF">ACI8B_20039</name>
</gene>
<protein>
    <submittedName>
        <fullName evidence="1">Uncharacterized protein</fullName>
    </submittedName>
</protein>
<name>A0A653K2L7_9GAMM</name>
<dbReference type="Proteomes" id="UP000430404">
    <property type="component" value="Unassembled WGS sequence"/>
</dbReference>
<evidence type="ECO:0000313" key="1">
    <source>
        <dbReference type="EMBL" id="VXA54950.1"/>
    </source>
</evidence>
<dbReference type="AlphaFoldDB" id="A0A653K2L7"/>
<sequence length="43" mass="5151">MFFAQNVVFMWFKCLILKEVLNQLKEIEVSKAKINAIIRSLFF</sequence>
<proteinExistence type="predicted"/>
<dbReference type="EMBL" id="CABWKZ010000012">
    <property type="protein sequence ID" value="VXA54950.1"/>
    <property type="molecule type" value="Genomic_DNA"/>
</dbReference>
<accession>A0A653K2L7</accession>
<evidence type="ECO:0000313" key="2">
    <source>
        <dbReference type="Proteomes" id="UP000430404"/>
    </source>
</evidence>